<evidence type="ECO:0000313" key="3">
    <source>
        <dbReference type="EMBL" id="QEG24132.1"/>
    </source>
</evidence>
<dbReference type="AlphaFoldDB" id="A0A5B9PHJ1"/>
<gene>
    <name evidence="3" type="ORF">MFFC18_40480</name>
</gene>
<dbReference type="PANTHER" id="PTHR32309">
    <property type="entry name" value="TYROSINE-PROTEIN KINASE"/>
    <property type="match status" value="1"/>
</dbReference>
<dbReference type="InterPro" id="IPR050445">
    <property type="entry name" value="Bact_polysacc_biosynth/exp"/>
</dbReference>
<dbReference type="Proteomes" id="UP000322214">
    <property type="component" value="Chromosome"/>
</dbReference>
<dbReference type="InterPro" id="IPR025669">
    <property type="entry name" value="AAA_dom"/>
</dbReference>
<dbReference type="STRING" id="980251.GCA_001642875_02238"/>
<feature type="region of interest" description="Disordered" evidence="1">
    <location>
        <begin position="66"/>
        <end position="86"/>
    </location>
</feature>
<sequence>MSSSTNPKPVFRQTRGSKAAIIRPVNRRDGKQTFVRIDMAENAVKPNARALQLEDYVAQIRTAAEQPVQTPENQPADVAAESQQTPSPAASIVDDIAQQQKTATAELTHADHVDVLRAVAKLDAGYQWIAENNRSAATESNDIGARVAAAPTAADTTIEASVPQTTTQPLSQDLVNSIATAIASVLTDQPESRLIQKVENGTTDPTSGSTADSVEDETLRLSPELPRPEYTLPVSEHSFVARQNKMPQTKASQTETPAATHKVSLTAAAWDVPKFRWPKVSDQILAIDGIVNGLADNCQSILSPFGKTIVVTAPTRGQGTTTMSITLARTVAARGKRVLLVDADIMQPDLSKTIGIAGVNWYEKKIAQEPVGECIVYGKESKICVMPLSGPVANVAPYSAPIFDVLESQIDKVRSEFDLIIVDAGPVWQIVDEISSDSHLVDVAMLVNQDTYSNGFAEARERLMDRGIFKFIAAQNSSARRAG</sequence>
<dbReference type="EMBL" id="CP042912">
    <property type="protein sequence ID" value="QEG24132.1"/>
    <property type="molecule type" value="Genomic_DNA"/>
</dbReference>
<organism evidence="3 4">
    <name type="scientific">Mariniblastus fucicola</name>
    <dbReference type="NCBI Taxonomy" id="980251"/>
    <lineage>
        <taxon>Bacteria</taxon>
        <taxon>Pseudomonadati</taxon>
        <taxon>Planctomycetota</taxon>
        <taxon>Planctomycetia</taxon>
        <taxon>Pirellulales</taxon>
        <taxon>Pirellulaceae</taxon>
        <taxon>Mariniblastus</taxon>
    </lineage>
</organism>
<dbReference type="Pfam" id="PF13614">
    <property type="entry name" value="AAA_31"/>
    <property type="match status" value="1"/>
</dbReference>
<dbReference type="InterPro" id="IPR027417">
    <property type="entry name" value="P-loop_NTPase"/>
</dbReference>
<dbReference type="GO" id="GO:0004713">
    <property type="term" value="F:protein tyrosine kinase activity"/>
    <property type="evidence" value="ECO:0007669"/>
    <property type="project" value="TreeGrafter"/>
</dbReference>
<proteinExistence type="predicted"/>
<dbReference type="Gene3D" id="3.40.50.300">
    <property type="entry name" value="P-loop containing nucleotide triphosphate hydrolases"/>
    <property type="match status" value="1"/>
</dbReference>
<feature type="compositionally biased region" description="Polar residues" evidence="1">
    <location>
        <begin position="199"/>
        <end position="212"/>
    </location>
</feature>
<feature type="region of interest" description="Disordered" evidence="1">
    <location>
        <begin position="198"/>
        <end position="222"/>
    </location>
</feature>
<protein>
    <submittedName>
        <fullName evidence="3">CobQ/CobB/MinD/ParA nucleotide binding domain protein</fullName>
    </submittedName>
</protein>
<keyword evidence="4" id="KW-1185">Reference proteome</keyword>
<feature type="domain" description="AAA" evidence="2">
    <location>
        <begin position="307"/>
        <end position="433"/>
    </location>
</feature>
<name>A0A5B9PHJ1_9BACT</name>
<dbReference type="KEGG" id="mff:MFFC18_40480"/>
<dbReference type="GO" id="GO:0005886">
    <property type="term" value="C:plasma membrane"/>
    <property type="evidence" value="ECO:0007669"/>
    <property type="project" value="TreeGrafter"/>
</dbReference>
<feature type="region of interest" description="Disordered" evidence="1">
    <location>
        <begin position="1"/>
        <end position="27"/>
    </location>
</feature>
<evidence type="ECO:0000256" key="1">
    <source>
        <dbReference type="SAM" id="MobiDB-lite"/>
    </source>
</evidence>
<accession>A0A5B9PHJ1</accession>
<dbReference type="OrthoDB" id="9794577at2"/>
<dbReference type="RefSeq" id="WP_075084661.1">
    <property type="nucleotide sequence ID" value="NZ_CP042912.1"/>
</dbReference>
<reference evidence="3 4" key="1">
    <citation type="submission" date="2019-08" db="EMBL/GenBank/DDBJ databases">
        <title>Deep-cultivation of Planctomycetes and their phenomic and genomic characterization uncovers novel biology.</title>
        <authorList>
            <person name="Wiegand S."/>
            <person name="Jogler M."/>
            <person name="Boedeker C."/>
            <person name="Pinto D."/>
            <person name="Vollmers J."/>
            <person name="Rivas-Marin E."/>
            <person name="Kohn T."/>
            <person name="Peeters S.H."/>
            <person name="Heuer A."/>
            <person name="Rast P."/>
            <person name="Oberbeckmann S."/>
            <person name="Bunk B."/>
            <person name="Jeske O."/>
            <person name="Meyerdierks A."/>
            <person name="Storesund J.E."/>
            <person name="Kallscheuer N."/>
            <person name="Luecker S."/>
            <person name="Lage O.M."/>
            <person name="Pohl T."/>
            <person name="Merkel B.J."/>
            <person name="Hornburger P."/>
            <person name="Mueller R.-W."/>
            <person name="Bruemmer F."/>
            <person name="Labrenz M."/>
            <person name="Spormann A.M."/>
            <person name="Op den Camp H."/>
            <person name="Overmann J."/>
            <person name="Amann R."/>
            <person name="Jetten M.S.M."/>
            <person name="Mascher T."/>
            <person name="Medema M.H."/>
            <person name="Devos D.P."/>
            <person name="Kaster A.-K."/>
            <person name="Ovreas L."/>
            <person name="Rohde M."/>
            <person name="Galperin M.Y."/>
            <person name="Jogler C."/>
        </authorList>
    </citation>
    <scope>NUCLEOTIDE SEQUENCE [LARGE SCALE GENOMIC DNA]</scope>
    <source>
        <strain evidence="3 4">FC18</strain>
    </source>
</reference>
<evidence type="ECO:0000259" key="2">
    <source>
        <dbReference type="Pfam" id="PF13614"/>
    </source>
</evidence>
<evidence type="ECO:0000313" key="4">
    <source>
        <dbReference type="Proteomes" id="UP000322214"/>
    </source>
</evidence>
<dbReference type="PANTHER" id="PTHR32309:SF13">
    <property type="entry name" value="FERRIC ENTEROBACTIN TRANSPORT PROTEIN FEPE"/>
    <property type="match status" value="1"/>
</dbReference>
<dbReference type="SUPFAM" id="SSF52540">
    <property type="entry name" value="P-loop containing nucleoside triphosphate hydrolases"/>
    <property type="match status" value="1"/>
</dbReference>